<dbReference type="InParanoid" id="A0A067PP02"/>
<keyword evidence="4 10" id="KW-0812">Transmembrane</keyword>
<dbReference type="InterPro" id="IPR003439">
    <property type="entry name" value="ABC_transporter-like_ATP-bd"/>
</dbReference>
<dbReference type="FunFam" id="3.40.50.300:FF:000054">
    <property type="entry name" value="ABC multidrug transporter atrF"/>
    <property type="match status" value="1"/>
</dbReference>
<gene>
    <name evidence="12" type="ORF">JAAARDRAFT_47935</name>
</gene>
<evidence type="ECO:0000256" key="10">
    <source>
        <dbReference type="SAM" id="Phobius"/>
    </source>
</evidence>
<dbReference type="FunCoup" id="A0A067PP02">
    <property type="interactions" value="100"/>
</dbReference>
<feature type="transmembrane region" description="Helical" evidence="10">
    <location>
        <begin position="667"/>
        <end position="686"/>
    </location>
</feature>
<evidence type="ECO:0000313" key="12">
    <source>
        <dbReference type="EMBL" id="KDQ56528.1"/>
    </source>
</evidence>
<comment type="subcellular location">
    <subcellularLocation>
        <location evidence="1">Membrane</location>
        <topology evidence="1">Multi-pass membrane protein</topology>
    </subcellularLocation>
</comment>
<dbReference type="PROSITE" id="PS00211">
    <property type="entry name" value="ABC_TRANSPORTER_1"/>
    <property type="match status" value="1"/>
</dbReference>
<feature type="domain" description="ABC transporter" evidence="11">
    <location>
        <begin position="173"/>
        <end position="427"/>
    </location>
</feature>
<feature type="region of interest" description="Disordered" evidence="9">
    <location>
        <begin position="819"/>
        <end position="852"/>
    </location>
</feature>
<feature type="transmembrane region" description="Helical" evidence="10">
    <location>
        <begin position="596"/>
        <end position="616"/>
    </location>
</feature>
<feature type="transmembrane region" description="Helical" evidence="10">
    <location>
        <begin position="772"/>
        <end position="792"/>
    </location>
</feature>
<feature type="transmembrane region" description="Helical" evidence="10">
    <location>
        <begin position="1461"/>
        <end position="1482"/>
    </location>
</feature>
<dbReference type="CDD" id="cd03233">
    <property type="entry name" value="ABCG_PDR_domain1"/>
    <property type="match status" value="1"/>
</dbReference>
<evidence type="ECO:0000256" key="9">
    <source>
        <dbReference type="SAM" id="MobiDB-lite"/>
    </source>
</evidence>
<dbReference type="InterPro" id="IPR034001">
    <property type="entry name" value="ABCG_PDR_1"/>
</dbReference>
<dbReference type="InterPro" id="IPR027417">
    <property type="entry name" value="P-loop_NTPase"/>
</dbReference>
<accession>A0A067PP02</accession>
<keyword evidence="5" id="KW-0547">Nucleotide-binding</keyword>
<evidence type="ECO:0000256" key="1">
    <source>
        <dbReference type="ARBA" id="ARBA00004141"/>
    </source>
</evidence>
<keyword evidence="7 10" id="KW-1133">Transmembrane helix</keyword>
<dbReference type="InterPro" id="IPR010929">
    <property type="entry name" value="PDR_CDR_ABC"/>
</dbReference>
<dbReference type="InterPro" id="IPR029481">
    <property type="entry name" value="ABC_trans_N"/>
</dbReference>
<evidence type="ECO:0000256" key="6">
    <source>
        <dbReference type="ARBA" id="ARBA00022840"/>
    </source>
</evidence>
<dbReference type="InterPro" id="IPR003593">
    <property type="entry name" value="AAA+_ATPase"/>
</dbReference>
<dbReference type="EMBL" id="KL197721">
    <property type="protein sequence ID" value="KDQ56528.1"/>
    <property type="molecule type" value="Genomic_DNA"/>
</dbReference>
<dbReference type="GO" id="GO:0005524">
    <property type="term" value="F:ATP binding"/>
    <property type="evidence" value="ECO:0007669"/>
    <property type="project" value="UniProtKB-KW"/>
</dbReference>
<dbReference type="Gene3D" id="3.40.50.300">
    <property type="entry name" value="P-loop containing nucleotide triphosphate hydrolases"/>
    <property type="match status" value="2"/>
</dbReference>
<dbReference type="InterPro" id="IPR017871">
    <property type="entry name" value="ABC_transporter-like_CS"/>
</dbReference>
<dbReference type="InterPro" id="IPR034003">
    <property type="entry name" value="ABCG_PDR_2"/>
</dbReference>
<organism evidence="12 13">
    <name type="scientific">Jaapia argillacea MUCL 33604</name>
    <dbReference type="NCBI Taxonomy" id="933084"/>
    <lineage>
        <taxon>Eukaryota</taxon>
        <taxon>Fungi</taxon>
        <taxon>Dikarya</taxon>
        <taxon>Basidiomycota</taxon>
        <taxon>Agaricomycotina</taxon>
        <taxon>Agaricomycetes</taxon>
        <taxon>Agaricomycetidae</taxon>
        <taxon>Jaapiales</taxon>
        <taxon>Jaapiaceae</taxon>
        <taxon>Jaapia</taxon>
    </lineage>
</organism>
<evidence type="ECO:0000313" key="13">
    <source>
        <dbReference type="Proteomes" id="UP000027265"/>
    </source>
</evidence>
<evidence type="ECO:0000256" key="7">
    <source>
        <dbReference type="ARBA" id="ARBA00022989"/>
    </source>
</evidence>
<name>A0A067PP02_9AGAM</name>
<dbReference type="Proteomes" id="UP000027265">
    <property type="component" value="Unassembled WGS sequence"/>
</dbReference>
<feature type="region of interest" description="Disordered" evidence="9">
    <location>
        <begin position="1"/>
        <end position="86"/>
    </location>
</feature>
<feature type="transmembrane region" description="Helical" evidence="10">
    <location>
        <begin position="623"/>
        <end position="647"/>
    </location>
</feature>
<dbReference type="GO" id="GO:0016020">
    <property type="term" value="C:membrane"/>
    <property type="evidence" value="ECO:0007669"/>
    <property type="project" value="UniProtKB-SubCell"/>
</dbReference>
<dbReference type="Pfam" id="PF19055">
    <property type="entry name" value="ABC2_membrane_7"/>
    <property type="match status" value="1"/>
</dbReference>
<feature type="compositionally biased region" description="Basic residues" evidence="9">
    <location>
        <begin position="59"/>
        <end position="79"/>
    </location>
</feature>
<dbReference type="InterPro" id="IPR013525">
    <property type="entry name" value="ABC2_TM"/>
</dbReference>
<proteinExistence type="inferred from homology"/>
<protein>
    <recommendedName>
        <fullName evidence="11">ABC transporter domain-containing protein</fullName>
    </recommendedName>
</protein>
<dbReference type="GO" id="GO:0016887">
    <property type="term" value="F:ATP hydrolysis activity"/>
    <property type="evidence" value="ECO:0007669"/>
    <property type="project" value="InterPro"/>
</dbReference>
<keyword evidence="3" id="KW-0813">Transport</keyword>
<evidence type="ECO:0000256" key="4">
    <source>
        <dbReference type="ARBA" id="ARBA00022692"/>
    </source>
</evidence>
<feature type="transmembrane region" description="Helical" evidence="10">
    <location>
        <begin position="536"/>
        <end position="558"/>
    </location>
</feature>
<feature type="domain" description="ABC transporter" evidence="11">
    <location>
        <begin position="865"/>
        <end position="1104"/>
    </location>
</feature>
<dbReference type="HOGENOM" id="CLU_000604_35_0_1"/>
<dbReference type="Pfam" id="PF14510">
    <property type="entry name" value="ABC_trans_N"/>
    <property type="match status" value="1"/>
</dbReference>
<evidence type="ECO:0000256" key="8">
    <source>
        <dbReference type="ARBA" id="ARBA00023136"/>
    </source>
</evidence>
<dbReference type="STRING" id="933084.A0A067PP02"/>
<evidence type="ECO:0000256" key="5">
    <source>
        <dbReference type="ARBA" id="ARBA00022741"/>
    </source>
</evidence>
<sequence>MGDSTPPEEAHEEDHTAIPSLSVDGNGDQNGLSDAEDEPESHDDSPGDVAEPVADNGKRRLFHGRRPFRGRKSHTKHVPINHFDPPGVQGLTRALSRLSTAGRTSTLRRTTSVFSDVTMDEGHFNLEKVLKNVIRKQEEHDIKGRELGVMFEDLRVVGLGALASYQTTFGSVLNPYNVLKYIHKARHPPLCDILNGFEGVVRPGEMLAVLGRPGAGCSTFLKVLANHRKEYRSVEGEVHYDAFSPADIHNHYRGDVQYCPEDDVHFPTLTVEETLNFAVKTRTPRSRFPGLSREDFAKVYTEVLLTIFGLKHARKTKVGNASVHGVSGGERKRVSIAETLATRALLTCWDNSTRGLDASTAQEFIQALRIATDLAHSTTIVSMYQAGESLYRMFDKVCVLYEGRMAYFGPANAARQYFIDLGYEPADRQTTADFLVAVTDPNGRIPRSNVDHPVPRTSAEFAAYFKNSLAGRLNREDIESYRAEFVGKPEVATAYMESARAERAKGMKKKSPYTISLAMQTRAVMVRRVQILKGNLGAQIITIATFLIQGIIMGTVFYKVPDSTSAYSRGGVLFLHHMAAMYHPFIEGLALTLVDIPITFITLAVFAVVLYFLVGLQRSASQFFVFYLSILHNLPNNVYLQVIFIMSQVLKSWFRLLAAAFSDPAPSQAFGGVVMLGLVLYTGYNIPKPYMIGALKWITYIDPLRYGYEAVLTNEFRTLNSPCQLIPQGPGYENITLANQVCPNVGAVAGQSRVNGATFVALSYGYHFSKTWMNLGITIAFAIGFFLIMLLLTELNTGSSVRSAVTQFKRGAKEAVARHRAAQAAATNGDEEKGLGEALPSPGVPNGQSHVEKALGDQPKMTDLFTWQHISYVVPLSGGEHRKLLDDVSGYVAPGKLTALMGESGAGKTTLLNALAERTDVGIVTGERYVNGQPLPVDFQAQTGYCQQLDVHLETATVREALLFSAKLRQPNSVPLSEKEEYVELCLKMCGLEEYADAVIGSLGVEHRKRTTIGVELAAKPRLLLFLDEPTSGLDSQGAWAIMTFLQSLARSGQAILCTIHQPSAELFHLFDRLLLLRKGGQTVFFGDLGQNSTNLIHYFESNGSRPIAPGENPAEFMLDVIGAGATSTSDIDWFDKWSHSAQAEKVQEEIEEIHSEGRTRPPVEAAFHTEFSTSWARQVYLLFVRDMQCHWRSPVYVFAKVFLNIISGLFVGFTFFHSKNTLQGTQNKLFAIFMGTIVNVAVAHQLQVPFIHMRDIYETRERPSRMYSWTALVTSQILVELPWNMGASTLWFFCWFWTVGFPSSRAGYTYLMMAVVSPMYHTTIGQAVAAMSANTEIAAILFSFLFAFVLTFNGVLQPFRLLGWWKWMYRVSPYTYLIEGLLGNALGHTETECSPVEYVKLTPPSGLTCGTYLGNFISRAGGYLTNPTANNGCLYCPYRSADDFLGSNFNIYYSHRWRDWALLFVFVAFNTCAIFTFTYLFRIRQWRDVGMRVQTRVRAKST</sequence>
<dbReference type="Pfam" id="PF00005">
    <property type="entry name" value="ABC_tran"/>
    <property type="match status" value="2"/>
</dbReference>
<dbReference type="PROSITE" id="PS50893">
    <property type="entry name" value="ABC_TRANSPORTER_2"/>
    <property type="match status" value="2"/>
</dbReference>
<feature type="transmembrane region" description="Helical" evidence="10">
    <location>
        <begin position="1230"/>
        <end position="1247"/>
    </location>
</feature>
<dbReference type="OrthoDB" id="245989at2759"/>
<evidence type="ECO:0000256" key="3">
    <source>
        <dbReference type="ARBA" id="ARBA00022448"/>
    </source>
</evidence>
<feature type="transmembrane region" description="Helical" evidence="10">
    <location>
        <begin position="1196"/>
        <end position="1218"/>
    </location>
</feature>
<comment type="similarity">
    <text evidence="2">Belongs to the ABC transporter superfamily. ABCG family. PDR (TC 3.A.1.205) subfamily.</text>
</comment>
<dbReference type="PANTHER" id="PTHR19241">
    <property type="entry name" value="ATP-BINDING CASSETTE TRANSPORTER"/>
    <property type="match status" value="1"/>
</dbReference>
<dbReference type="InterPro" id="IPR043926">
    <property type="entry name" value="ABCG_dom"/>
</dbReference>
<dbReference type="Pfam" id="PF01061">
    <property type="entry name" value="ABC2_membrane"/>
    <property type="match status" value="2"/>
</dbReference>
<evidence type="ECO:0000259" key="11">
    <source>
        <dbReference type="PROSITE" id="PS50893"/>
    </source>
</evidence>
<feature type="transmembrane region" description="Helical" evidence="10">
    <location>
        <begin position="1338"/>
        <end position="1357"/>
    </location>
</feature>
<dbReference type="CDD" id="cd03232">
    <property type="entry name" value="ABCG_PDR_domain2"/>
    <property type="match status" value="1"/>
</dbReference>
<keyword evidence="6" id="KW-0067">ATP-binding</keyword>
<evidence type="ECO:0000256" key="2">
    <source>
        <dbReference type="ARBA" id="ARBA00006012"/>
    </source>
</evidence>
<keyword evidence="13" id="KW-1185">Reference proteome</keyword>
<feature type="transmembrane region" description="Helical" evidence="10">
    <location>
        <begin position="570"/>
        <end position="590"/>
    </location>
</feature>
<reference evidence="13" key="1">
    <citation type="journal article" date="2014" name="Proc. Natl. Acad. Sci. U.S.A.">
        <title>Extensive sampling of basidiomycete genomes demonstrates inadequacy of the white-rot/brown-rot paradigm for wood decay fungi.</title>
        <authorList>
            <person name="Riley R."/>
            <person name="Salamov A.A."/>
            <person name="Brown D.W."/>
            <person name="Nagy L.G."/>
            <person name="Floudas D."/>
            <person name="Held B.W."/>
            <person name="Levasseur A."/>
            <person name="Lombard V."/>
            <person name="Morin E."/>
            <person name="Otillar R."/>
            <person name="Lindquist E.A."/>
            <person name="Sun H."/>
            <person name="LaButti K.M."/>
            <person name="Schmutz J."/>
            <person name="Jabbour D."/>
            <person name="Luo H."/>
            <person name="Baker S.E."/>
            <person name="Pisabarro A.G."/>
            <person name="Walton J.D."/>
            <person name="Blanchette R.A."/>
            <person name="Henrissat B."/>
            <person name="Martin F."/>
            <person name="Cullen D."/>
            <person name="Hibbett D.S."/>
            <person name="Grigoriev I.V."/>
        </authorList>
    </citation>
    <scope>NUCLEOTIDE SEQUENCE [LARGE SCALE GENOMIC DNA]</scope>
    <source>
        <strain evidence="13">MUCL 33604</strain>
    </source>
</reference>
<dbReference type="Pfam" id="PF06422">
    <property type="entry name" value="PDR_CDR"/>
    <property type="match status" value="1"/>
</dbReference>
<dbReference type="SMART" id="SM00382">
    <property type="entry name" value="AAA"/>
    <property type="match status" value="2"/>
</dbReference>
<dbReference type="GO" id="GO:0140359">
    <property type="term" value="F:ABC-type transporter activity"/>
    <property type="evidence" value="ECO:0007669"/>
    <property type="project" value="InterPro"/>
</dbReference>
<keyword evidence="8 10" id="KW-0472">Membrane</keyword>
<dbReference type="SUPFAM" id="SSF52540">
    <property type="entry name" value="P-loop containing nucleoside triphosphate hydrolases"/>
    <property type="match status" value="2"/>
</dbReference>